<accession>A0A1R2CXQ5</accession>
<proteinExistence type="inferred from homology"/>
<sequence length="464" mass="53783">MVSREVKMDRVVTDLAPPPYYPLSSNLIFKGQKPDWRVLKDHFFREGTITKADALKIIRQAELIFKKEDNLMQLSDPVTVVGDIHGQYYDMMKLLDLGGSPEKTKYLFLGDYVDRGMFSIEVILLLYSLKINYPSTIYMIRGNHECRQMTSMFSFRRECIYKYDLEVYEAFMDSFDCLPMACILNGSFLAVHGGLSPELVSIRDLETMDRFTEPARAGLQCDLLWSDPIDIPDGRLPEVYRNNETRGCSYFFGGEACRKFLKDNDLVSVIRAHEAQKDGYKMLFWNGTDFPSTITIFSAPNYCDCYKNKGAIIKFDNSTLNIQQYNYSKHPYVLPDFMDVFAWSIPFVIEKVTKMLISVIRPQGKYFTSFDEQSKARLKELEENVSRSNEFNTETIEKIISHIRAIREKNEMIIRGETFNDGHAEVIPVANPLRPKLEDDTESFMNAIMRDKVNEKRPELTNIR</sequence>
<evidence type="ECO:0000259" key="2">
    <source>
        <dbReference type="PROSITE" id="PS00125"/>
    </source>
</evidence>
<dbReference type="GO" id="GO:0097720">
    <property type="term" value="P:calcineurin-mediated signaling"/>
    <property type="evidence" value="ECO:0007669"/>
    <property type="project" value="InterPro"/>
</dbReference>
<comment type="caution">
    <text evidence="3">The sequence shown here is derived from an EMBL/GenBank/DDBJ whole genome shotgun (WGS) entry which is preliminary data.</text>
</comment>
<feature type="domain" description="Serine/threonine specific protein phosphatases" evidence="2">
    <location>
        <begin position="140"/>
        <end position="145"/>
    </location>
</feature>
<dbReference type="InterPro" id="IPR029052">
    <property type="entry name" value="Metallo-depent_PP-like"/>
</dbReference>
<dbReference type="PRINTS" id="PR00114">
    <property type="entry name" value="STPHPHTASE"/>
</dbReference>
<dbReference type="EMBL" id="MPUH01000036">
    <property type="protein sequence ID" value="OMJ93795.1"/>
    <property type="molecule type" value="Genomic_DNA"/>
</dbReference>
<dbReference type="OrthoDB" id="282592at2759"/>
<evidence type="ECO:0000256" key="1">
    <source>
        <dbReference type="RuleBase" id="RU004273"/>
    </source>
</evidence>
<comment type="similarity">
    <text evidence="1">Belongs to the PPP phosphatase family.</text>
</comment>
<organism evidence="3 4">
    <name type="scientific">Stentor coeruleus</name>
    <dbReference type="NCBI Taxonomy" id="5963"/>
    <lineage>
        <taxon>Eukaryota</taxon>
        <taxon>Sar</taxon>
        <taxon>Alveolata</taxon>
        <taxon>Ciliophora</taxon>
        <taxon>Postciliodesmatophora</taxon>
        <taxon>Heterotrichea</taxon>
        <taxon>Heterotrichida</taxon>
        <taxon>Stentoridae</taxon>
        <taxon>Stentor</taxon>
    </lineage>
</organism>
<dbReference type="GO" id="GO:0033192">
    <property type="term" value="F:calmodulin-dependent protein phosphatase activity"/>
    <property type="evidence" value="ECO:0007669"/>
    <property type="project" value="InterPro"/>
</dbReference>
<protein>
    <recommendedName>
        <fullName evidence="1">Serine/threonine-protein phosphatase</fullName>
        <ecNumber evidence="1">3.1.3.16</ecNumber>
    </recommendedName>
</protein>
<dbReference type="Gene3D" id="3.60.21.10">
    <property type="match status" value="1"/>
</dbReference>
<dbReference type="Proteomes" id="UP000187209">
    <property type="component" value="Unassembled WGS sequence"/>
</dbReference>
<reference evidence="3 4" key="1">
    <citation type="submission" date="2016-11" db="EMBL/GenBank/DDBJ databases">
        <title>The macronuclear genome of Stentor coeruleus: a giant cell with tiny introns.</title>
        <authorList>
            <person name="Slabodnick M."/>
            <person name="Ruby J.G."/>
            <person name="Reiff S.B."/>
            <person name="Swart E.C."/>
            <person name="Gosai S."/>
            <person name="Prabakaran S."/>
            <person name="Witkowska E."/>
            <person name="Larue G.E."/>
            <person name="Fisher S."/>
            <person name="Freeman R.M."/>
            <person name="Gunawardena J."/>
            <person name="Chu W."/>
            <person name="Stover N.A."/>
            <person name="Gregory B.D."/>
            <person name="Nowacki M."/>
            <person name="Derisi J."/>
            <person name="Roy S.W."/>
            <person name="Marshall W.F."/>
            <person name="Sood P."/>
        </authorList>
    </citation>
    <scope>NUCLEOTIDE SEQUENCE [LARGE SCALE GENOMIC DNA]</scope>
    <source>
        <strain evidence="3">WM001</strain>
    </source>
</reference>
<evidence type="ECO:0000313" key="3">
    <source>
        <dbReference type="EMBL" id="OMJ93795.1"/>
    </source>
</evidence>
<dbReference type="Pfam" id="PF00149">
    <property type="entry name" value="Metallophos"/>
    <property type="match status" value="1"/>
</dbReference>
<keyword evidence="1" id="KW-0378">Hydrolase</keyword>
<dbReference type="SMART" id="SM00156">
    <property type="entry name" value="PP2Ac"/>
    <property type="match status" value="1"/>
</dbReference>
<dbReference type="PROSITE" id="PS00125">
    <property type="entry name" value="SER_THR_PHOSPHATASE"/>
    <property type="match status" value="1"/>
</dbReference>
<gene>
    <name evidence="3" type="ORF">SteCoe_3116</name>
</gene>
<evidence type="ECO:0000313" key="4">
    <source>
        <dbReference type="Proteomes" id="UP000187209"/>
    </source>
</evidence>
<dbReference type="AlphaFoldDB" id="A0A1R2CXQ5"/>
<dbReference type="PANTHER" id="PTHR45673">
    <property type="entry name" value="SERINE/THREONINE-PROTEIN PHOSPHATASE 2B CATALYTIC SUBUNIT 1-RELATED"/>
    <property type="match status" value="1"/>
</dbReference>
<dbReference type="InterPro" id="IPR006186">
    <property type="entry name" value="Ser/Thr-sp_prot-phosphatase"/>
</dbReference>
<comment type="catalytic activity">
    <reaction evidence="1">
        <text>O-phospho-L-threonyl-[protein] + H2O = L-threonyl-[protein] + phosphate</text>
        <dbReference type="Rhea" id="RHEA:47004"/>
        <dbReference type="Rhea" id="RHEA-COMP:11060"/>
        <dbReference type="Rhea" id="RHEA-COMP:11605"/>
        <dbReference type="ChEBI" id="CHEBI:15377"/>
        <dbReference type="ChEBI" id="CHEBI:30013"/>
        <dbReference type="ChEBI" id="CHEBI:43474"/>
        <dbReference type="ChEBI" id="CHEBI:61977"/>
        <dbReference type="EC" id="3.1.3.16"/>
    </reaction>
</comment>
<dbReference type="SUPFAM" id="SSF56300">
    <property type="entry name" value="Metallo-dependent phosphatases"/>
    <property type="match status" value="1"/>
</dbReference>
<dbReference type="InterPro" id="IPR004843">
    <property type="entry name" value="Calcineurin-like_PHP"/>
</dbReference>
<keyword evidence="4" id="KW-1185">Reference proteome</keyword>
<dbReference type="EC" id="3.1.3.16" evidence="1"/>
<name>A0A1R2CXQ5_9CILI</name>
<dbReference type="InterPro" id="IPR043360">
    <property type="entry name" value="PP2B"/>
</dbReference>